<keyword evidence="3" id="KW-0808">Transferase</keyword>
<keyword evidence="2" id="KW-1003">Cell membrane</keyword>
<dbReference type="GO" id="GO:0071555">
    <property type="term" value="P:cell wall organization"/>
    <property type="evidence" value="ECO:0007669"/>
    <property type="project" value="TreeGrafter"/>
</dbReference>
<dbReference type="EMBL" id="DTAD01000054">
    <property type="protein sequence ID" value="HGN90468.1"/>
    <property type="molecule type" value="Genomic_DNA"/>
</dbReference>
<dbReference type="EMBL" id="DTCM01000050">
    <property type="protein sequence ID" value="HGL40775.1"/>
    <property type="molecule type" value="Genomic_DNA"/>
</dbReference>
<feature type="transmembrane region" description="Helical" evidence="7">
    <location>
        <begin position="6"/>
        <end position="27"/>
    </location>
</feature>
<organism evidence="9">
    <name type="scientific">Caldiarchaeum subterraneum</name>
    <dbReference type="NCBI Taxonomy" id="311458"/>
    <lineage>
        <taxon>Archaea</taxon>
        <taxon>Nitrososphaerota</taxon>
        <taxon>Candidatus Caldarchaeales</taxon>
        <taxon>Candidatus Caldarchaeaceae</taxon>
        <taxon>Candidatus Caldarchaeum</taxon>
    </lineage>
</organism>
<evidence type="ECO:0000313" key="8">
    <source>
        <dbReference type="EMBL" id="HGL40775.1"/>
    </source>
</evidence>
<feature type="transmembrane region" description="Helical" evidence="7">
    <location>
        <begin position="48"/>
        <end position="66"/>
    </location>
</feature>
<evidence type="ECO:0000256" key="7">
    <source>
        <dbReference type="SAM" id="Phobius"/>
    </source>
</evidence>
<evidence type="ECO:0000256" key="3">
    <source>
        <dbReference type="ARBA" id="ARBA00022679"/>
    </source>
</evidence>
<name>A0A7C4I656_CALS0</name>
<accession>A0A7C4I656</accession>
<proteinExistence type="predicted"/>
<dbReference type="PANTHER" id="PTHR22926">
    <property type="entry name" value="PHOSPHO-N-ACETYLMURAMOYL-PENTAPEPTIDE-TRANSFERASE"/>
    <property type="match status" value="1"/>
</dbReference>
<protein>
    <recommendedName>
        <fullName evidence="10">UDP-N-acetylglucosamine--dolichyl-phosphate N-acetylglucosaminephosphotransferase</fullName>
    </recommendedName>
</protein>
<dbReference type="InterPro" id="IPR000715">
    <property type="entry name" value="Glycosyl_transferase_4"/>
</dbReference>
<dbReference type="GO" id="GO:0005886">
    <property type="term" value="C:plasma membrane"/>
    <property type="evidence" value="ECO:0007669"/>
    <property type="project" value="UniProtKB-SubCell"/>
</dbReference>
<evidence type="ECO:0000256" key="5">
    <source>
        <dbReference type="ARBA" id="ARBA00022989"/>
    </source>
</evidence>
<dbReference type="PANTHER" id="PTHR22926:SF3">
    <property type="entry name" value="UNDECAPRENYL-PHOSPHATE ALPHA-N-ACETYLGLUCOSAMINYL 1-PHOSPHATE TRANSFERASE"/>
    <property type="match status" value="1"/>
</dbReference>
<comment type="caution">
    <text evidence="9">The sequence shown here is derived from an EMBL/GenBank/DDBJ whole genome shotgun (WGS) entry which is preliminary data.</text>
</comment>
<keyword evidence="6 7" id="KW-0472">Membrane</keyword>
<keyword evidence="5 7" id="KW-1133">Transmembrane helix</keyword>
<dbReference type="GO" id="GO:0016780">
    <property type="term" value="F:phosphotransferase activity, for other substituted phosphate groups"/>
    <property type="evidence" value="ECO:0007669"/>
    <property type="project" value="InterPro"/>
</dbReference>
<feature type="transmembrane region" description="Helical" evidence="7">
    <location>
        <begin position="158"/>
        <end position="177"/>
    </location>
</feature>
<dbReference type="AlphaFoldDB" id="A0A7C4I656"/>
<dbReference type="GO" id="GO:0044038">
    <property type="term" value="P:cell wall macromolecule biosynthetic process"/>
    <property type="evidence" value="ECO:0007669"/>
    <property type="project" value="TreeGrafter"/>
</dbReference>
<feature type="transmembrane region" description="Helical" evidence="7">
    <location>
        <begin position="215"/>
        <end position="239"/>
    </location>
</feature>
<evidence type="ECO:0000313" key="9">
    <source>
        <dbReference type="EMBL" id="HGN90468.1"/>
    </source>
</evidence>
<reference evidence="9" key="1">
    <citation type="journal article" date="2020" name="mSystems">
        <title>Genome- and Community-Level Interaction Insights into Carbon Utilization and Element Cycling Functions of Hydrothermarchaeota in Hydrothermal Sediment.</title>
        <authorList>
            <person name="Zhou Z."/>
            <person name="Liu Y."/>
            <person name="Xu W."/>
            <person name="Pan J."/>
            <person name="Luo Z.H."/>
            <person name="Li M."/>
        </authorList>
    </citation>
    <scope>NUCLEOTIDE SEQUENCE [LARGE SCALE GENOMIC DNA]</scope>
    <source>
        <strain evidence="9">SpSt-613</strain>
        <strain evidence="8">SpSt-669</strain>
    </source>
</reference>
<evidence type="ECO:0008006" key="10">
    <source>
        <dbReference type="Google" id="ProtNLM"/>
    </source>
</evidence>
<feature type="transmembrane region" description="Helical" evidence="7">
    <location>
        <begin position="101"/>
        <end position="119"/>
    </location>
</feature>
<sequence>MFQTAFVAAAAAAASAFVMLPVSMWLSRRSGAMGLDVHKPNPYPVPKLGGLAIVAGLAAGAVVYWAFTSSDILVPFIGSLAVAALIGLWEDFREINPVLKPVLLVVAGVPVVVAGVYSPNPVIPFVGSTRLTILYPLLVLLGFSIVCNAVNSLDVLNGSMAATSLTAILPLTIIAYLEGKTEIFSLCIVTAVVLLVFLSKNIYPAKTFAGNVGSLSVGVVIAYVAIVGRMEVAAIVALLPHIMNEFHIIYSLGGLRSGKKAPTRPTIINSGIITANVERKAPVTVVRLLTAGEKLTEPAVVWRLFLLCLYSAILSLLTYFLFIRRWLP</sequence>
<keyword evidence="4 7" id="KW-0812">Transmembrane</keyword>
<evidence type="ECO:0000256" key="6">
    <source>
        <dbReference type="ARBA" id="ARBA00023136"/>
    </source>
</evidence>
<comment type="subcellular location">
    <subcellularLocation>
        <location evidence="1">Cell membrane</location>
        <topology evidence="1">Multi-pass membrane protein</topology>
    </subcellularLocation>
</comment>
<evidence type="ECO:0000256" key="2">
    <source>
        <dbReference type="ARBA" id="ARBA00022475"/>
    </source>
</evidence>
<evidence type="ECO:0000256" key="1">
    <source>
        <dbReference type="ARBA" id="ARBA00004651"/>
    </source>
</evidence>
<gene>
    <name evidence="9" type="ORF">ENT82_05000</name>
    <name evidence="8" type="ORF">ENU43_03825</name>
</gene>
<feature type="transmembrane region" description="Helical" evidence="7">
    <location>
        <begin position="300"/>
        <end position="322"/>
    </location>
</feature>
<dbReference type="Pfam" id="PF00953">
    <property type="entry name" value="Glycos_transf_4"/>
    <property type="match status" value="1"/>
</dbReference>
<feature type="transmembrane region" description="Helical" evidence="7">
    <location>
        <begin position="72"/>
        <end position="89"/>
    </location>
</feature>
<feature type="transmembrane region" description="Helical" evidence="7">
    <location>
        <begin position="131"/>
        <end position="151"/>
    </location>
</feature>
<feature type="transmembrane region" description="Helical" evidence="7">
    <location>
        <begin position="183"/>
        <end position="203"/>
    </location>
</feature>
<evidence type="ECO:0000256" key="4">
    <source>
        <dbReference type="ARBA" id="ARBA00022692"/>
    </source>
</evidence>